<evidence type="ECO:0000313" key="2">
    <source>
        <dbReference type="Proteomes" id="UP001165685"/>
    </source>
</evidence>
<dbReference type="RefSeq" id="WP_270678325.1">
    <property type="nucleotide sequence ID" value="NZ_JAQFWP010000024.1"/>
</dbReference>
<accession>A0ABT4TLV3</accession>
<organism evidence="1 2">
    <name type="scientific">Nocardiopsis suaedae</name>
    <dbReference type="NCBI Taxonomy" id="3018444"/>
    <lineage>
        <taxon>Bacteria</taxon>
        <taxon>Bacillati</taxon>
        <taxon>Actinomycetota</taxon>
        <taxon>Actinomycetes</taxon>
        <taxon>Streptosporangiales</taxon>
        <taxon>Nocardiopsidaceae</taxon>
        <taxon>Nocardiopsis</taxon>
    </lineage>
</organism>
<reference evidence="1" key="1">
    <citation type="submission" date="2023-01" db="EMBL/GenBank/DDBJ databases">
        <title>Draft genome sequence of Nocardiopsis sp. LSu2-4 isolated from halophytes.</title>
        <authorList>
            <person name="Duangmal K."/>
            <person name="Chantavorakit T."/>
        </authorList>
    </citation>
    <scope>NUCLEOTIDE SEQUENCE</scope>
    <source>
        <strain evidence="1">LSu2-4</strain>
    </source>
</reference>
<dbReference type="InterPro" id="IPR029074">
    <property type="entry name" value="Imm49"/>
</dbReference>
<protein>
    <submittedName>
        <fullName evidence="1">Imm49 family immunity protein</fullName>
    </submittedName>
</protein>
<name>A0ABT4TLV3_9ACTN</name>
<comment type="caution">
    <text evidence="1">The sequence shown here is derived from an EMBL/GenBank/DDBJ whole genome shotgun (WGS) entry which is preliminary data.</text>
</comment>
<sequence>MLLFALLSRDAELFWGLMAARLEEHREKASAASPASLLPLPEIAFAAMAVRSEGWDPPFVSDYLPRRLVVGEEANSRARVGPYGEGKDAGALKALSQGPLRVERPKAFQRPGLDRLLDALDEMCQEDLGPTGVWRPEILPRMRSSALQDTARDEVRRFRYRSFADPQGNDGRQGEALVNASQAAAAAFAIAVSDGESVEVTIGGTTAPMPCVPMTGDISTSTLTFAIECALSAGYRRALDFLLSPTVTEVTPSGFVRESGQRLSISFDSAPVRRGAVLMAPDSTA</sequence>
<dbReference type="Pfam" id="PF15575">
    <property type="entry name" value="Imm49"/>
    <property type="match status" value="1"/>
</dbReference>
<proteinExistence type="predicted"/>
<keyword evidence="2" id="KW-1185">Reference proteome</keyword>
<gene>
    <name evidence="1" type="ORF">O4U47_14230</name>
</gene>
<dbReference type="Proteomes" id="UP001165685">
    <property type="component" value="Unassembled WGS sequence"/>
</dbReference>
<evidence type="ECO:0000313" key="1">
    <source>
        <dbReference type="EMBL" id="MDA2805672.1"/>
    </source>
</evidence>
<dbReference type="EMBL" id="JAQFWP010000024">
    <property type="protein sequence ID" value="MDA2805672.1"/>
    <property type="molecule type" value="Genomic_DNA"/>
</dbReference>